<dbReference type="EMBL" id="BAABBN010000003">
    <property type="protein sequence ID" value="GAA3910761.1"/>
    <property type="molecule type" value="Genomic_DNA"/>
</dbReference>
<proteinExistence type="predicted"/>
<sequence>MIKQLLLSVLRSVFMCINTLRVSSRFNQINDGDKKILVIITPWRLSPVPYFTMIIAKLLQAKGGRVEVFLSKYGYPDSKINSRVEFFFIRICLRILKLNIANYKKLDSVEINSGQLNNINDVAKNTAIWLKRGEQNVNIKDIDEVADQISKFYVEFKSLAFDVNSYDKVFYGGGVTGPTGIILKSLLTDHAKVSTFDSAPGKCIITSVNGAACKLHDLPIVFNKYKILLEDEGVKQRLIDLASDEIESRFNGNDRFCYQNSKHKYEGDEIDILFPLNSSWDASALGTHKIFSSSSDWLLSSIKYVVENHNVAKIVVRQHPAERYSWQKSSDNIEKLLSEYINSNKVVFVKADDDISSYDLLKKTSLVVYGNSTIGLESLIQNIPVLSAANSYHNVMTGHYISSKEEYFTKLDFLLNNIKVKKTVDKQSVAEASLLYVLGQKCNWVDTLYGLSNWRAWPKLGGKLSNEDNIYSFVDSILTGVPFCDKQLSKIVGKAND</sequence>
<organism evidence="1 2">
    <name type="scientific">Litoribacillus peritrichatus</name>
    <dbReference type="NCBI Taxonomy" id="718191"/>
    <lineage>
        <taxon>Bacteria</taxon>
        <taxon>Pseudomonadati</taxon>
        <taxon>Pseudomonadota</taxon>
        <taxon>Gammaproteobacteria</taxon>
        <taxon>Oceanospirillales</taxon>
        <taxon>Oceanospirillaceae</taxon>
        <taxon>Litoribacillus</taxon>
    </lineage>
</organism>
<comment type="caution">
    <text evidence="1">The sequence shown here is derived from an EMBL/GenBank/DDBJ whole genome shotgun (WGS) entry which is preliminary data.</text>
</comment>
<evidence type="ECO:0000313" key="1">
    <source>
        <dbReference type="EMBL" id="GAA3910761.1"/>
    </source>
</evidence>
<evidence type="ECO:0008006" key="3">
    <source>
        <dbReference type="Google" id="ProtNLM"/>
    </source>
</evidence>
<gene>
    <name evidence="1" type="ORF">GCM10022277_01720</name>
</gene>
<dbReference type="Pfam" id="PF05159">
    <property type="entry name" value="Capsule_synth"/>
    <property type="match status" value="1"/>
</dbReference>
<reference evidence="2" key="1">
    <citation type="journal article" date="2019" name="Int. J. Syst. Evol. Microbiol.">
        <title>The Global Catalogue of Microorganisms (GCM) 10K type strain sequencing project: providing services to taxonomists for standard genome sequencing and annotation.</title>
        <authorList>
            <consortium name="The Broad Institute Genomics Platform"/>
            <consortium name="The Broad Institute Genome Sequencing Center for Infectious Disease"/>
            <person name="Wu L."/>
            <person name="Ma J."/>
        </authorList>
    </citation>
    <scope>NUCLEOTIDE SEQUENCE [LARGE SCALE GENOMIC DNA]</scope>
    <source>
        <strain evidence="2">JCM 17551</strain>
    </source>
</reference>
<accession>A0ABP7M201</accession>
<keyword evidence="2" id="KW-1185">Reference proteome</keyword>
<evidence type="ECO:0000313" key="2">
    <source>
        <dbReference type="Proteomes" id="UP001501565"/>
    </source>
</evidence>
<name>A0ABP7M201_9GAMM</name>
<dbReference type="Proteomes" id="UP001501565">
    <property type="component" value="Unassembled WGS sequence"/>
</dbReference>
<protein>
    <recommendedName>
        <fullName evidence="3">Capsule polysaccharide biosynthesis protein</fullName>
    </recommendedName>
</protein>
<dbReference type="InterPro" id="IPR007833">
    <property type="entry name" value="Capsule_polysaccharide_synth"/>
</dbReference>
<dbReference type="RefSeq" id="WP_344794489.1">
    <property type="nucleotide sequence ID" value="NZ_BAABBN010000003.1"/>
</dbReference>